<dbReference type="InterPro" id="IPR000847">
    <property type="entry name" value="LysR_HTH_N"/>
</dbReference>
<dbReference type="FunFam" id="3.40.190.290:FF:000001">
    <property type="entry name" value="Transcriptional regulator, LysR family"/>
    <property type="match status" value="1"/>
</dbReference>
<dbReference type="GO" id="GO:0006351">
    <property type="term" value="P:DNA-templated transcription"/>
    <property type="evidence" value="ECO:0007669"/>
    <property type="project" value="TreeGrafter"/>
</dbReference>
<dbReference type="PANTHER" id="PTHR30537:SF5">
    <property type="entry name" value="HTH-TYPE TRANSCRIPTIONAL ACTIVATOR TTDR-RELATED"/>
    <property type="match status" value="1"/>
</dbReference>
<comment type="caution">
    <text evidence="6">The sequence shown here is derived from an EMBL/GenBank/DDBJ whole genome shotgun (WGS) entry which is preliminary data.</text>
</comment>
<dbReference type="SUPFAM" id="SSF53850">
    <property type="entry name" value="Periplasmic binding protein-like II"/>
    <property type="match status" value="1"/>
</dbReference>
<reference evidence="6 7" key="1">
    <citation type="submission" date="2018-01" db="EMBL/GenBank/DDBJ databases">
        <title>Draft genome of the type strain Pseudomonas oceani DSM 100277 isolated from the deep water in Okinawa trough, northwestern Pacific Ocean.</title>
        <authorList>
            <person name="Gomila M."/>
            <person name="Mulet M."/>
            <person name="Garcia-Valdes E."/>
            <person name="Lalucat J."/>
        </authorList>
    </citation>
    <scope>NUCLEOTIDE SEQUENCE [LARGE SCALE GENOMIC DNA]</scope>
    <source>
        <strain evidence="6 7">DSM 100277</strain>
    </source>
</reference>
<keyword evidence="7" id="KW-1185">Reference proteome</keyword>
<dbReference type="RefSeq" id="WP_104739416.1">
    <property type="nucleotide sequence ID" value="NZ_BMHR01000016.1"/>
</dbReference>
<dbReference type="PROSITE" id="PS50931">
    <property type="entry name" value="HTH_LYSR"/>
    <property type="match status" value="1"/>
</dbReference>
<sequence length="299" mass="32263">MSQLEDMQMFACVMEMGSFTAAADSLGLSKQLVSRRVAALEERLGVRLLNRSTRRLSATALGQAYLERVQRILQEVAEAEQLIGTQRSSPRGALRLSAPVSFGIQHLSPLLPGFLLRYPEVSVELDLSDRTIDLLAEGFDMAVRIGALADSSLIASPLMPLGMVTCASPAYLAARGVPQTPAELSGHECVLYGHSAAVEWPFRLAGRLQRVAVKGRYRINNGELVRDAAIAGLGIARLPTFIVEDALASGKLVAVLDAFQLPGNTAWAVYPQHRQASLLVRLLIDYLREALSTEGASAV</sequence>
<dbReference type="Gene3D" id="1.10.10.10">
    <property type="entry name" value="Winged helix-like DNA-binding domain superfamily/Winged helix DNA-binding domain"/>
    <property type="match status" value="1"/>
</dbReference>
<keyword evidence="3" id="KW-0238">DNA-binding</keyword>
<dbReference type="AlphaFoldDB" id="A0A2P4ES29"/>
<name>A0A2P4ES29_9GAMM</name>
<dbReference type="InterPro" id="IPR005119">
    <property type="entry name" value="LysR_subst-bd"/>
</dbReference>
<dbReference type="InterPro" id="IPR058163">
    <property type="entry name" value="LysR-type_TF_proteobact-type"/>
</dbReference>
<evidence type="ECO:0000313" key="6">
    <source>
        <dbReference type="EMBL" id="POB01783.1"/>
    </source>
</evidence>
<dbReference type="SUPFAM" id="SSF46785">
    <property type="entry name" value="Winged helix' DNA-binding domain"/>
    <property type="match status" value="1"/>
</dbReference>
<dbReference type="OrthoDB" id="9786526at2"/>
<evidence type="ECO:0000256" key="2">
    <source>
        <dbReference type="ARBA" id="ARBA00023015"/>
    </source>
</evidence>
<dbReference type="EMBL" id="PPSK01000018">
    <property type="protein sequence ID" value="POB01783.1"/>
    <property type="molecule type" value="Genomic_DNA"/>
</dbReference>
<dbReference type="PRINTS" id="PR00039">
    <property type="entry name" value="HTHLYSR"/>
</dbReference>
<dbReference type="Pfam" id="PF00126">
    <property type="entry name" value="HTH_1"/>
    <property type="match status" value="1"/>
</dbReference>
<evidence type="ECO:0000256" key="1">
    <source>
        <dbReference type="ARBA" id="ARBA00009437"/>
    </source>
</evidence>
<evidence type="ECO:0000256" key="4">
    <source>
        <dbReference type="ARBA" id="ARBA00023163"/>
    </source>
</evidence>
<dbReference type="GO" id="GO:0043565">
    <property type="term" value="F:sequence-specific DNA binding"/>
    <property type="evidence" value="ECO:0007669"/>
    <property type="project" value="TreeGrafter"/>
</dbReference>
<protein>
    <submittedName>
        <fullName evidence="6">LysR family transcriptional regulator</fullName>
    </submittedName>
</protein>
<dbReference type="PANTHER" id="PTHR30537">
    <property type="entry name" value="HTH-TYPE TRANSCRIPTIONAL REGULATOR"/>
    <property type="match status" value="1"/>
</dbReference>
<keyword evidence="2" id="KW-0805">Transcription regulation</keyword>
<accession>A0A2P4ES29</accession>
<proteinExistence type="inferred from homology"/>
<comment type="similarity">
    <text evidence="1">Belongs to the LysR transcriptional regulatory family.</text>
</comment>
<dbReference type="Gene3D" id="3.40.190.290">
    <property type="match status" value="1"/>
</dbReference>
<feature type="domain" description="HTH lysR-type" evidence="5">
    <location>
        <begin position="1"/>
        <end position="59"/>
    </location>
</feature>
<dbReference type="Pfam" id="PF03466">
    <property type="entry name" value="LysR_substrate"/>
    <property type="match status" value="1"/>
</dbReference>
<keyword evidence="4" id="KW-0804">Transcription</keyword>
<dbReference type="GO" id="GO:0003700">
    <property type="term" value="F:DNA-binding transcription factor activity"/>
    <property type="evidence" value="ECO:0007669"/>
    <property type="project" value="InterPro"/>
</dbReference>
<dbReference type="InterPro" id="IPR036388">
    <property type="entry name" value="WH-like_DNA-bd_sf"/>
</dbReference>
<dbReference type="FunFam" id="1.10.10.10:FF:000001">
    <property type="entry name" value="LysR family transcriptional regulator"/>
    <property type="match status" value="1"/>
</dbReference>
<evidence type="ECO:0000259" key="5">
    <source>
        <dbReference type="PROSITE" id="PS50931"/>
    </source>
</evidence>
<dbReference type="CDD" id="cd08422">
    <property type="entry name" value="PBP2_CrgA_like"/>
    <property type="match status" value="1"/>
</dbReference>
<organism evidence="6 7">
    <name type="scientific">Halopseudomonas oceani</name>
    <dbReference type="NCBI Taxonomy" id="1708783"/>
    <lineage>
        <taxon>Bacteria</taxon>
        <taxon>Pseudomonadati</taxon>
        <taxon>Pseudomonadota</taxon>
        <taxon>Gammaproteobacteria</taxon>
        <taxon>Pseudomonadales</taxon>
        <taxon>Pseudomonadaceae</taxon>
        <taxon>Halopseudomonas</taxon>
    </lineage>
</organism>
<evidence type="ECO:0000313" key="7">
    <source>
        <dbReference type="Proteomes" id="UP000243451"/>
    </source>
</evidence>
<evidence type="ECO:0000256" key="3">
    <source>
        <dbReference type="ARBA" id="ARBA00023125"/>
    </source>
</evidence>
<dbReference type="Proteomes" id="UP000243451">
    <property type="component" value="Unassembled WGS sequence"/>
</dbReference>
<dbReference type="InterPro" id="IPR036390">
    <property type="entry name" value="WH_DNA-bd_sf"/>
</dbReference>
<gene>
    <name evidence="6" type="ORF">C1949_15695</name>
</gene>